<dbReference type="Pfam" id="PF05380">
    <property type="entry name" value="Peptidase_A17"/>
    <property type="match status" value="1"/>
</dbReference>
<reference evidence="2" key="1">
    <citation type="submission" date="2021-05" db="EMBL/GenBank/DDBJ databases">
        <authorList>
            <person name="Alioto T."/>
            <person name="Alioto T."/>
            <person name="Gomez Garrido J."/>
        </authorList>
    </citation>
    <scope>NUCLEOTIDE SEQUENCE</scope>
</reference>
<dbReference type="GO" id="GO:0042575">
    <property type="term" value="C:DNA polymerase complex"/>
    <property type="evidence" value="ECO:0007669"/>
    <property type="project" value="UniProtKB-ARBA"/>
</dbReference>
<dbReference type="PROSITE" id="PS50994">
    <property type="entry name" value="INTEGRASE"/>
    <property type="match status" value="1"/>
</dbReference>
<feature type="domain" description="Integrase catalytic" evidence="1">
    <location>
        <begin position="1035"/>
        <end position="1237"/>
    </location>
</feature>
<dbReference type="GO" id="GO:0071897">
    <property type="term" value="P:DNA biosynthetic process"/>
    <property type="evidence" value="ECO:0007669"/>
    <property type="project" value="UniProtKB-ARBA"/>
</dbReference>
<protein>
    <recommendedName>
        <fullName evidence="1">Integrase catalytic domain-containing protein</fullName>
    </recommendedName>
</protein>
<dbReference type="Gene3D" id="3.10.10.10">
    <property type="entry name" value="HIV Type 1 Reverse Transcriptase, subunit A, domain 1"/>
    <property type="match status" value="1"/>
</dbReference>
<sequence>MSPEQRRQAVGNARLCYACLGPHLLSQCKTTYSCRTCHNKSHHTLLHQATIPKTDQKPGSSTSLTCQQPASSTTVLLGTAAAQVQCASGLWHPVRILIDPASMVSFVTNSLAQSLNLPRSEAHSHVTGLGNTPVPTLQSAVKLRISPTGHVHSPLIELNASVIPRISAEIPAKAVPIQVANQFKNLADYSIFKKPSKVDILIGAAHYGHLCLPGQPLIQGEPNCLPTIFGNVLLGEVPQESDSSAVSLFVQSDPLTEELKRFWESEEVPVKKFASPDDMYCEKHFEETHSRNDLGQFVVRLPFKSSPVEIGSTRNIALKQFYSLERRLDNNDRLKDMYHANIQDYVDKDQIEVASTPSPVVLPHHAILKESSSSPLRVVFNASQPSSTNQTLNNAMHIGPKLQHDVGDILLSFCMNKVAVCGDIRQMYRAVLIHPDDRRYQHIFWRFSKNEPVEELELKRLTFGFAPASYLAQKCLRTLATYEKDKYPAACQALMDSCYVDDIVTGAATPQEARELCEELVALLRSGGFELKKFASSSPEVLAHIPLEDQEQSLILHDTSTIKVLGLRWDPNADCFCYTINIKSQQTVTKRTLLSHVASIFDINGYLTHLVIFLKILIQKIWITKGDWDDPLPSHLLKEWNDFVRELPCISDLRIPRYMNDPRAVTYQLVGFSDASSAAMAASVYLRIQSCDGTILTNLLRAKSKVAPLKTMSIPRLELCAAHLLIKLLESLNSFIQSIQIEKITCFTDSTTVLAWLQTPPYQLKVFVANRVASITEKVHPEHWRYVPTSQNPADLATRGLLPSQVIAQYEFWFHGPTFLLQSPESWPDIPSSTTSVSVPELKPQVSLVSHQTDNQEPFVVSFIQRFSSLIRLQRIMAWILRFKQNCLNIDKRQHGPLTHHEITAAMTLCVKATQQFYFADVIKELTQGKQHLGSLKSLSPILDPSGLLMVGGRLKNAPLPAASKHPLLLPSKSHLAVLIVDHLHLYSLHGGVRLIQNLLLRQYWVIASRNLIKSRVFACLKCYKLSASTRPQYMGDLPVSRFEQGRCFINTALDFAGPYLLKSGPRRNSPVTKAYIAVFVCMAVKAVHLELANSLTTESCLAAIDRYVARRGKPSMIHSDQGTNFKGSARHMSEVDAFLYNAYPHLHEHFHSQGISWKFHPPGAPNFSGLAEAGVKSAKLHLSRILDDRPLYQEEFCTLLCQVEAVLNSRPLVPLSSLPDDGIDYLTPGHFLVGGPLLARPEVDVTDRADNSLTRWKLLSKITQQFWKRWLSEYLHTLMQRTKWHCKRPNLKVNDVVYVLSENSQPRQWPIARVIRVNPGQDGVVRVAEVQTPHGILTRPVSKLLPLPIH</sequence>
<dbReference type="InterPro" id="IPR043128">
    <property type="entry name" value="Rev_trsase/Diguanyl_cyclase"/>
</dbReference>
<dbReference type="SUPFAM" id="SSF53098">
    <property type="entry name" value="Ribonuclease H-like"/>
    <property type="match status" value="1"/>
</dbReference>
<name>A0A8D9BBX1_9HEMI</name>
<dbReference type="GO" id="GO:0003676">
    <property type="term" value="F:nucleic acid binding"/>
    <property type="evidence" value="ECO:0007669"/>
    <property type="project" value="InterPro"/>
</dbReference>
<dbReference type="InterPro" id="IPR008042">
    <property type="entry name" value="Retrotrans_Pao"/>
</dbReference>
<dbReference type="Pfam" id="PF18701">
    <property type="entry name" value="DUF5641"/>
    <property type="match status" value="1"/>
</dbReference>
<dbReference type="EMBL" id="HBUF01617742">
    <property type="protein sequence ID" value="CAG6780280.1"/>
    <property type="molecule type" value="Transcribed_RNA"/>
</dbReference>
<dbReference type="GO" id="GO:0015074">
    <property type="term" value="P:DNA integration"/>
    <property type="evidence" value="ECO:0007669"/>
    <property type="project" value="InterPro"/>
</dbReference>
<dbReference type="InterPro" id="IPR040676">
    <property type="entry name" value="DUF5641"/>
</dbReference>
<dbReference type="PANTHER" id="PTHR47331">
    <property type="entry name" value="PHD-TYPE DOMAIN-CONTAINING PROTEIN"/>
    <property type="match status" value="1"/>
</dbReference>
<dbReference type="InterPro" id="IPR012337">
    <property type="entry name" value="RNaseH-like_sf"/>
</dbReference>
<evidence type="ECO:0000313" key="2">
    <source>
        <dbReference type="EMBL" id="CAG6780280.1"/>
    </source>
</evidence>
<dbReference type="InterPro" id="IPR043502">
    <property type="entry name" value="DNA/RNA_pol_sf"/>
</dbReference>
<proteinExistence type="predicted"/>
<dbReference type="Gene3D" id="3.30.70.270">
    <property type="match status" value="1"/>
</dbReference>
<organism evidence="2">
    <name type="scientific">Cacopsylla melanoneura</name>
    <dbReference type="NCBI Taxonomy" id="428564"/>
    <lineage>
        <taxon>Eukaryota</taxon>
        <taxon>Metazoa</taxon>
        <taxon>Ecdysozoa</taxon>
        <taxon>Arthropoda</taxon>
        <taxon>Hexapoda</taxon>
        <taxon>Insecta</taxon>
        <taxon>Pterygota</taxon>
        <taxon>Neoptera</taxon>
        <taxon>Paraneoptera</taxon>
        <taxon>Hemiptera</taxon>
        <taxon>Sternorrhyncha</taxon>
        <taxon>Psylloidea</taxon>
        <taxon>Psyllidae</taxon>
        <taxon>Psyllinae</taxon>
        <taxon>Cacopsylla</taxon>
    </lineage>
</organism>
<dbReference type="Gene3D" id="3.30.420.10">
    <property type="entry name" value="Ribonuclease H-like superfamily/Ribonuclease H"/>
    <property type="match status" value="1"/>
</dbReference>
<dbReference type="InterPro" id="IPR036397">
    <property type="entry name" value="RNaseH_sf"/>
</dbReference>
<dbReference type="InterPro" id="IPR001584">
    <property type="entry name" value="Integrase_cat-core"/>
</dbReference>
<dbReference type="SUPFAM" id="SSF56672">
    <property type="entry name" value="DNA/RNA polymerases"/>
    <property type="match status" value="1"/>
</dbReference>
<evidence type="ECO:0000259" key="1">
    <source>
        <dbReference type="PROSITE" id="PS50994"/>
    </source>
</evidence>
<accession>A0A8D9BBX1</accession>
<dbReference type="PANTHER" id="PTHR47331:SF1">
    <property type="entry name" value="GAG-LIKE PROTEIN"/>
    <property type="match status" value="1"/>
</dbReference>